<protein>
    <recommendedName>
        <fullName evidence="3">Tetratricopeptide repeat (TPR)-like superfamily protein</fullName>
    </recommendedName>
</protein>
<dbReference type="PANTHER" id="PTHR47868">
    <property type="entry name" value="OS05G0457700 PROTEIN"/>
    <property type="match status" value="1"/>
</dbReference>
<name>A0AAN7KEM5_9MYRT</name>
<dbReference type="EMBL" id="JAXIOK010000007">
    <property type="protein sequence ID" value="KAK4765924.1"/>
    <property type="molecule type" value="Genomic_DNA"/>
</dbReference>
<evidence type="ECO:0000313" key="2">
    <source>
        <dbReference type="Proteomes" id="UP001345219"/>
    </source>
</evidence>
<organism evidence="1 2">
    <name type="scientific">Trapa incisa</name>
    <dbReference type="NCBI Taxonomy" id="236973"/>
    <lineage>
        <taxon>Eukaryota</taxon>
        <taxon>Viridiplantae</taxon>
        <taxon>Streptophyta</taxon>
        <taxon>Embryophyta</taxon>
        <taxon>Tracheophyta</taxon>
        <taxon>Spermatophyta</taxon>
        <taxon>Magnoliopsida</taxon>
        <taxon>eudicotyledons</taxon>
        <taxon>Gunneridae</taxon>
        <taxon>Pentapetalae</taxon>
        <taxon>rosids</taxon>
        <taxon>malvids</taxon>
        <taxon>Myrtales</taxon>
        <taxon>Lythraceae</taxon>
        <taxon>Trapa</taxon>
    </lineage>
</organism>
<keyword evidence="2" id="KW-1185">Reference proteome</keyword>
<dbReference type="Proteomes" id="UP001345219">
    <property type="component" value="Chromosome 7"/>
</dbReference>
<dbReference type="InterPro" id="IPR011990">
    <property type="entry name" value="TPR-like_helical_dom_sf"/>
</dbReference>
<dbReference type="Gene3D" id="1.25.40.10">
    <property type="entry name" value="Tetratricopeptide repeat domain"/>
    <property type="match status" value="1"/>
</dbReference>
<dbReference type="AlphaFoldDB" id="A0AAN7KEM5"/>
<accession>A0AAN7KEM5</accession>
<sequence length="428" mass="46780">MIGAGARLFRAAAVVLRVGRTANIYQSRSIICSTSTARFVHGDVRDANPVAVQMIDYALSHARSKKSEDSYSQGMLVLEQCLMAQPCDGRDAENSRGLVMLAMSTLLYEMGNFGDAMEKLHIIEDLKNSSLGVRVAAIEALVGLNLELGQDDASSVLADKCLELFSEESIESGSTESMIKSRALAVRGLIELVRGDLDSARVFFEGSDGEVDSAGNVALSYGQYLHCTMNFSSAKEVYQKVIQGTSENKGLAQTHLAACNMIPDEVILGATCALGQLESHMGNFTDAEEILTKALIKTEEHFGSCHAKVGVVLTCIGFMFRWKAIQEHSSSLLVQEGLFRRAVDLLKAPPLDSEETHTKCNRRDVMALARGGYAEALCIQQNRKAEGEKLKSWSESAWRNRRLSLSEALDWQGPSHLPIIDPRTSRVL</sequence>
<dbReference type="SUPFAM" id="SSF48452">
    <property type="entry name" value="TPR-like"/>
    <property type="match status" value="1"/>
</dbReference>
<gene>
    <name evidence="1" type="ORF">SAY87_007566</name>
</gene>
<evidence type="ECO:0008006" key="3">
    <source>
        <dbReference type="Google" id="ProtNLM"/>
    </source>
</evidence>
<reference evidence="1 2" key="1">
    <citation type="journal article" date="2023" name="Hortic Res">
        <title>Pangenome of water caltrop reveals structural variations and asymmetric subgenome divergence after allopolyploidization.</title>
        <authorList>
            <person name="Zhang X."/>
            <person name="Chen Y."/>
            <person name="Wang L."/>
            <person name="Yuan Y."/>
            <person name="Fang M."/>
            <person name="Shi L."/>
            <person name="Lu R."/>
            <person name="Comes H.P."/>
            <person name="Ma Y."/>
            <person name="Chen Y."/>
            <person name="Huang G."/>
            <person name="Zhou Y."/>
            <person name="Zheng Z."/>
            <person name="Qiu Y."/>
        </authorList>
    </citation>
    <scope>NUCLEOTIDE SEQUENCE [LARGE SCALE GENOMIC DNA]</scope>
    <source>
        <tissue evidence="1">Roots</tissue>
    </source>
</reference>
<evidence type="ECO:0000313" key="1">
    <source>
        <dbReference type="EMBL" id="KAK4765924.1"/>
    </source>
</evidence>
<dbReference type="GO" id="GO:0005739">
    <property type="term" value="C:mitochondrion"/>
    <property type="evidence" value="ECO:0007669"/>
    <property type="project" value="TreeGrafter"/>
</dbReference>
<dbReference type="PANTHER" id="PTHR47868:SF2">
    <property type="entry name" value="OS05G0457700 PROTEIN"/>
    <property type="match status" value="1"/>
</dbReference>
<comment type="caution">
    <text evidence="1">The sequence shown here is derived from an EMBL/GenBank/DDBJ whole genome shotgun (WGS) entry which is preliminary data.</text>
</comment>
<proteinExistence type="predicted"/>